<dbReference type="PANTHER" id="PTHR31223:SF70">
    <property type="entry name" value="LOG FAMILY PROTEIN YJL055W"/>
    <property type="match status" value="1"/>
</dbReference>
<dbReference type="AlphaFoldDB" id="A0A0W0THV5"/>
<dbReference type="EC" id="3.2.2.n1" evidence="3"/>
<accession>A0A0W0THV5</accession>
<keyword evidence="6" id="KW-1185">Reference proteome</keyword>
<dbReference type="Gene3D" id="3.40.50.450">
    <property type="match status" value="1"/>
</dbReference>
<reference evidence="4 6" key="1">
    <citation type="submission" date="2015-11" db="EMBL/GenBank/DDBJ databases">
        <title>Genomic analysis of 38 Legionella species identifies large and diverse effector repertoires.</title>
        <authorList>
            <person name="Burstein D."/>
            <person name="Amaro F."/>
            <person name="Zusman T."/>
            <person name="Lifshitz Z."/>
            <person name="Cohen O."/>
            <person name="Gilbert J.A."/>
            <person name="Pupko T."/>
            <person name="Shuman H.A."/>
            <person name="Segal G."/>
        </authorList>
    </citation>
    <scope>NUCLEOTIDE SEQUENCE [LARGE SCALE GENOMIC DNA]</scope>
    <source>
        <strain evidence="4 6">WO-44C</strain>
    </source>
</reference>
<name>A0A0W0THV5_9GAMM</name>
<dbReference type="InterPro" id="IPR005269">
    <property type="entry name" value="LOG"/>
</dbReference>
<dbReference type="Proteomes" id="UP000251942">
    <property type="component" value="Unassembled WGS sequence"/>
</dbReference>
<dbReference type="GO" id="GO:0008714">
    <property type="term" value="F:AMP nucleosidase activity"/>
    <property type="evidence" value="ECO:0007669"/>
    <property type="project" value="UniProtKB-EC"/>
</dbReference>
<dbReference type="RefSeq" id="WP_058447661.1">
    <property type="nucleotide sequence ID" value="NZ_CAAAHT010000042.1"/>
</dbReference>
<comment type="similarity">
    <text evidence="2 3">Belongs to the LOG family.</text>
</comment>
<dbReference type="GO" id="GO:0005829">
    <property type="term" value="C:cytosol"/>
    <property type="evidence" value="ECO:0007669"/>
    <property type="project" value="TreeGrafter"/>
</dbReference>
<dbReference type="PANTHER" id="PTHR31223">
    <property type="entry name" value="LOG FAMILY PROTEIN YJL055W"/>
    <property type="match status" value="1"/>
</dbReference>
<dbReference type="NCBIfam" id="TIGR00730">
    <property type="entry name" value="Rossman fold protein, TIGR00730 family"/>
    <property type="match status" value="1"/>
</dbReference>
<dbReference type="SUPFAM" id="SSF102405">
    <property type="entry name" value="MCP/YpsA-like"/>
    <property type="match status" value="1"/>
</dbReference>
<dbReference type="STRING" id="453.Lfee_2847"/>
<comment type="catalytic activity">
    <reaction evidence="1">
        <text>AMP + H2O = D-ribose 5-phosphate + adenine</text>
        <dbReference type="Rhea" id="RHEA:20129"/>
        <dbReference type="ChEBI" id="CHEBI:15377"/>
        <dbReference type="ChEBI" id="CHEBI:16708"/>
        <dbReference type="ChEBI" id="CHEBI:78346"/>
        <dbReference type="ChEBI" id="CHEBI:456215"/>
        <dbReference type="EC" id="3.2.2.4"/>
    </reaction>
</comment>
<evidence type="ECO:0000256" key="1">
    <source>
        <dbReference type="ARBA" id="ARBA00000274"/>
    </source>
</evidence>
<reference evidence="5 7" key="2">
    <citation type="submission" date="2018-06" db="EMBL/GenBank/DDBJ databases">
        <authorList>
            <consortium name="Pathogen Informatics"/>
            <person name="Doyle S."/>
        </authorList>
    </citation>
    <scope>NUCLEOTIDE SEQUENCE [LARGE SCALE GENOMIC DNA]</scope>
    <source>
        <strain evidence="5 7">NCTC12022</strain>
    </source>
</reference>
<evidence type="ECO:0000256" key="3">
    <source>
        <dbReference type="RuleBase" id="RU363015"/>
    </source>
</evidence>
<proteinExistence type="inferred from homology"/>
<organism evidence="4 6">
    <name type="scientific">Legionella feeleii</name>
    <dbReference type="NCBI Taxonomy" id="453"/>
    <lineage>
        <taxon>Bacteria</taxon>
        <taxon>Pseudomonadati</taxon>
        <taxon>Pseudomonadota</taxon>
        <taxon>Gammaproteobacteria</taxon>
        <taxon>Legionellales</taxon>
        <taxon>Legionellaceae</taxon>
        <taxon>Legionella</taxon>
    </lineage>
</organism>
<evidence type="ECO:0000313" key="5">
    <source>
        <dbReference type="EMBL" id="SPX62459.1"/>
    </source>
</evidence>
<dbReference type="Proteomes" id="UP000054698">
    <property type="component" value="Unassembled WGS sequence"/>
</dbReference>
<evidence type="ECO:0000256" key="2">
    <source>
        <dbReference type="ARBA" id="ARBA00006763"/>
    </source>
</evidence>
<dbReference type="GO" id="GO:0009691">
    <property type="term" value="P:cytokinin biosynthetic process"/>
    <property type="evidence" value="ECO:0007669"/>
    <property type="project" value="UniProtKB-UniRule"/>
</dbReference>
<gene>
    <name evidence="5" type="primary">yvdD</name>
    <name evidence="4" type="ORF">Lfee_2847</name>
    <name evidence="5" type="ORF">NCTC12022_03220</name>
</gene>
<protein>
    <recommendedName>
        <fullName evidence="3">Cytokinin riboside 5'-monophosphate phosphoribohydrolase</fullName>
        <ecNumber evidence="3">3.2.2.n1</ecNumber>
    </recommendedName>
</protein>
<dbReference type="InterPro" id="IPR031100">
    <property type="entry name" value="LOG_fam"/>
</dbReference>
<dbReference type="EMBL" id="LNYB01000085">
    <property type="protein sequence ID" value="KTC95183.1"/>
    <property type="molecule type" value="Genomic_DNA"/>
</dbReference>
<evidence type="ECO:0000313" key="4">
    <source>
        <dbReference type="EMBL" id="KTC95183.1"/>
    </source>
</evidence>
<keyword evidence="3" id="KW-0378">Hydrolase</keyword>
<evidence type="ECO:0000313" key="7">
    <source>
        <dbReference type="Proteomes" id="UP000251942"/>
    </source>
</evidence>
<dbReference type="EMBL" id="UASS01000038">
    <property type="protein sequence ID" value="SPX62459.1"/>
    <property type="molecule type" value="Genomic_DNA"/>
</dbReference>
<dbReference type="OrthoDB" id="9801098at2"/>
<keyword evidence="3" id="KW-0203">Cytokinin biosynthesis</keyword>
<dbReference type="Pfam" id="PF03641">
    <property type="entry name" value="Lysine_decarbox"/>
    <property type="match status" value="1"/>
</dbReference>
<evidence type="ECO:0000313" key="6">
    <source>
        <dbReference type="Proteomes" id="UP000054698"/>
    </source>
</evidence>
<sequence>MNTLEVMAPPTIGVYLGASMGNNPSFKNAVISLGKGIAECGYTVVYGGGGTGLMGLLAETVKSFGGKVIGITTEHLAKIEPPSDFLDELHIVGSMYERKRLIHEKSARFIAMPGGIGTFDELFETWCAIKIGVIRKPLGLVNIEGYFNSMIQFVTSCSTHYDFINGQDIKIPTIYDEVSVCIDHLKEGRQGNLFDVSTEVNSDHTNNRYNYSVETFEIS</sequence>
<dbReference type="PATRIC" id="fig|453.4.peg.3112"/>